<evidence type="ECO:0000313" key="1">
    <source>
        <dbReference type="EMBL" id="KDR72180.1"/>
    </source>
</evidence>
<evidence type="ECO:0000313" key="2">
    <source>
        <dbReference type="Proteomes" id="UP000027222"/>
    </source>
</evidence>
<name>A0A067SML2_GALM3</name>
<accession>A0A067SML2</accession>
<sequence length="81" mass="9373">MSANWNPHKSYRRLEALYVYAQSSSLRNTMQTVESQTTIYSHSALIRSARFRKQVADGATKVRSSDMPIVSWENVDYNSER</sequence>
<keyword evidence="2" id="KW-1185">Reference proteome</keyword>
<proteinExistence type="predicted"/>
<gene>
    <name evidence="1" type="ORF">GALMADRAFT_229031</name>
</gene>
<dbReference type="Proteomes" id="UP000027222">
    <property type="component" value="Unassembled WGS sequence"/>
</dbReference>
<protein>
    <submittedName>
        <fullName evidence="1">Uncharacterized protein</fullName>
    </submittedName>
</protein>
<dbReference type="HOGENOM" id="CLU_2574036_0_0_1"/>
<reference evidence="2" key="1">
    <citation type="journal article" date="2014" name="Proc. Natl. Acad. Sci. U.S.A.">
        <title>Extensive sampling of basidiomycete genomes demonstrates inadequacy of the white-rot/brown-rot paradigm for wood decay fungi.</title>
        <authorList>
            <person name="Riley R."/>
            <person name="Salamov A.A."/>
            <person name="Brown D.W."/>
            <person name="Nagy L.G."/>
            <person name="Floudas D."/>
            <person name="Held B.W."/>
            <person name="Levasseur A."/>
            <person name="Lombard V."/>
            <person name="Morin E."/>
            <person name="Otillar R."/>
            <person name="Lindquist E.A."/>
            <person name="Sun H."/>
            <person name="LaButti K.M."/>
            <person name="Schmutz J."/>
            <person name="Jabbour D."/>
            <person name="Luo H."/>
            <person name="Baker S.E."/>
            <person name="Pisabarro A.G."/>
            <person name="Walton J.D."/>
            <person name="Blanchette R.A."/>
            <person name="Henrissat B."/>
            <person name="Martin F."/>
            <person name="Cullen D."/>
            <person name="Hibbett D.S."/>
            <person name="Grigoriev I.V."/>
        </authorList>
    </citation>
    <scope>NUCLEOTIDE SEQUENCE [LARGE SCALE GENOMIC DNA]</scope>
    <source>
        <strain evidence="2">CBS 339.88</strain>
    </source>
</reference>
<dbReference type="AlphaFoldDB" id="A0A067SML2"/>
<dbReference type="EMBL" id="KL142389">
    <property type="protein sequence ID" value="KDR72180.1"/>
    <property type="molecule type" value="Genomic_DNA"/>
</dbReference>
<organism evidence="1 2">
    <name type="scientific">Galerina marginata (strain CBS 339.88)</name>
    <dbReference type="NCBI Taxonomy" id="685588"/>
    <lineage>
        <taxon>Eukaryota</taxon>
        <taxon>Fungi</taxon>
        <taxon>Dikarya</taxon>
        <taxon>Basidiomycota</taxon>
        <taxon>Agaricomycotina</taxon>
        <taxon>Agaricomycetes</taxon>
        <taxon>Agaricomycetidae</taxon>
        <taxon>Agaricales</taxon>
        <taxon>Agaricineae</taxon>
        <taxon>Strophariaceae</taxon>
        <taxon>Galerina</taxon>
    </lineage>
</organism>